<proteinExistence type="predicted"/>
<feature type="transmembrane region" description="Helical" evidence="1">
    <location>
        <begin position="251"/>
        <end position="273"/>
    </location>
</feature>
<dbReference type="EMBL" id="CABHOF010000067">
    <property type="protein sequence ID" value="VUX66571.1"/>
    <property type="molecule type" value="Genomic_DNA"/>
</dbReference>
<evidence type="ECO:0000313" key="2">
    <source>
        <dbReference type="EMBL" id="VUX66571.1"/>
    </source>
</evidence>
<dbReference type="AlphaFoldDB" id="A0A564WVU4"/>
<keyword evidence="1" id="KW-1133">Transmembrane helix</keyword>
<evidence type="ECO:0000313" key="3">
    <source>
        <dbReference type="Proteomes" id="UP000366766"/>
    </source>
</evidence>
<keyword evidence="1" id="KW-0812">Transmembrane</keyword>
<accession>A0A564WVU4</accession>
<organism evidence="2 3">
    <name type="scientific">Blautia wexlerae</name>
    <dbReference type="NCBI Taxonomy" id="418240"/>
    <lineage>
        <taxon>Bacteria</taxon>
        <taxon>Bacillati</taxon>
        <taxon>Bacillota</taxon>
        <taxon>Clostridia</taxon>
        <taxon>Lachnospirales</taxon>
        <taxon>Lachnospiraceae</taxon>
        <taxon>Blautia</taxon>
    </lineage>
</organism>
<dbReference type="Proteomes" id="UP000366766">
    <property type="component" value="Unassembled WGS sequence"/>
</dbReference>
<protein>
    <submittedName>
        <fullName evidence="2">Uncharacterized protein</fullName>
    </submittedName>
</protein>
<keyword evidence="3" id="KW-1185">Reference proteome</keyword>
<evidence type="ECO:0000256" key="1">
    <source>
        <dbReference type="SAM" id="Phobius"/>
    </source>
</evidence>
<gene>
    <name evidence="2" type="ORF">BWLFYP14_00124</name>
</gene>
<keyword evidence="1" id="KW-0472">Membrane</keyword>
<sequence length="274" mass="30155">MKFMKILKKAGGVLLVIIGIFFFVSALKMIFVDNPKTKAALKDAVYVDAADTIDPENDGKTVIVCGTFELTEPAHDDELGLDFDSIRISSSKQTMKLTKSSSKKKEAMTDDEKKYGVLEWNSSFSSMPVSGQGKIGNYALSQDFIDDIMLTKTWEDYDKAALSSAGYTYVPDNTYTQKHFIEPSNQTTRSHKEYDVRYYYSAADFETGQTVTAIGIQDGQTLKSAPGITKNLMKNKLDRDEAIKQGGTPGVGAQIFSVVSSLLLILGGFLLIIL</sequence>
<reference evidence="2 3" key="1">
    <citation type="submission" date="2019-07" db="EMBL/GenBank/DDBJ databases">
        <authorList>
            <person name="Chang H.-W."/>
            <person name="Raman A."/>
            <person name="Venkatesh S."/>
            <person name="Gehrig J."/>
        </authorList>
    </citation>
    <scope>NUCLEOTIDE SEQUENCE [LARGE SCALE GENOMIC DNA]</scope>
    <source>
        <strain evidence="2">Blautia_wexlerae_LFYP_14</strain>
    </source>
</reference>
<name>A0A564WVU4_9FIRM</name>